<organism evidence="1 2">
    <name type="scientific">Aeromonas phage 2L372D</name>
    <dbReference type="NCBI Taxonomy" id="2588097"/>
    <lineage>
        <taxon>Viruses</taxon>
        <taxon>Duplodnaviria</taxon>
        <taxon>Heunggongvirae</taxon>
        <taxon>Uroviricota</taxon>
        <taxon>Caudoviricetes</taxon>
        <taxon>Plateaulakevirus</taxon>
        <taxon>Plateaulakevirus pv2L372D</taxon>
    </lineage>
</organism>
<sequence length="106" mass="12953">MNHCKVKNEDFKNFIYLNGGWVYYEKCPVCSMRLYGDGSNHREFWDNHIEDYEDDLEEDSGFYYDIEEMDRRIKNAHENPIAVPEYIKTPEEFCEWIMNYDTKKRS</sequence>
<evidence type="ECO:0000313" key="1">
    <source>
        <dbReference type="EMBL" id="QDB74026.1"/>
    </source>
</evidence>
<proteinExistence type="predicted"/>
<protein>
    <submittedName>
        <fullName evidence="1">Uncharacterized protein</fullName>
    </submittedName>
</protein>
<name>A0A4Y5TZE4_9CAUD</name>
<evidence type="ECO:0000313" key="2">
    <source>
        <dbReference type="Proteomes" id="UP000316128"/>
    </source>
</evidence>
<gene>
    <name evidence="1" type="ORF">2L372D_112</name>
</gene>
<dbReference type="Proteomes" id="UP000316128">
    <property type="component" value="Segment"/>
</dbReference>
<dbReference type="EMBL" id="MK804893">
    <property type="protein sequence ID" value="QDB74026.1"/>
    <property type="molecule type" value="Genomic_DNA"/>
</dbReference>
<keyword evidence="2" id="KW-1185">Reference proteome</keyword>
<accession>A0A4Y5TZE4</accession>
<reference evidence="1 2" key="1">
    <citation type="submission" date="2019-04" db="EMBL/GenBank/DDBJ databases">
        <title>Nine Novel Phages from a Plateau Lake in Southwest China Provide Insights into Aeromonas Phage Diversity.</title>
        <authorList>
            <person name="Xiao W."/>
            <person name="Bai M."/>
            <person name="Wang Y."/>
            <person name="Cui X."/>
        </authorList>
    </citation>
    <scope>NUCLEOTIDE SEQUENCE [LARGE SCALE GENOMIC DNA]</scope>
</reference>